<protein>
    <submittedName>
        <fullName evidence="1">Uncharacterized protein</fullName>
    </submittedName>
</protein>
<dbReference type="PANTHER" id="PTHR36983">
    <property type="entry name" value="DNAJ HOMOLOG SUBFAMILY C MEMBER 13"/>
    <property type="match status" value="1"/>
</dbReference>
<evidence type="ECO:0000313" key="1">
    <source>
        <dbReference type="EMBL" id="KAG7301677.1"/>
    </source>
</evidence>
<dbReference type="EMBL" id="JAHIBW010000019">
    <property type="protein sequence ID" value="KAG7301677.1"/>
    <property type="molecule type" value="Genomic_DNA"/>
</dbReference>
<dbReference type="InterPro" id="IPR016024">
    <property type="entry name" value="ARM-type_fold"/>
</dbReference>
<dbReference type="Gene3D" id="1.25.10.10">
    <property type="entry name" value="Leucine-rich Repeat Variant"/>
    <property type="match status" value="1"/>
</dbReference>
<dbReference type="SUPFAM" id="SSF48371">
    <property type="entry name" value="ARM repeat"/>
    <property type="match status" value="1"/>
</dbReference>
<sequence>MTRCVSVLSSTSSQETLASSVCAHCSRCFAVAAQFPSCLQVMSELPLLCGNLIPLLTRPNLGDTACAGAEAVAALAVDPLCRAALVQAGAVHALIPLVLRYDYTLTESGVDTTQANTNKQEVANTLARLSVQALAALYGPHDTRGAEDVRVCSTLHTLLTPYLCRRLHTSAPHEVTQQALAALYGPHDTRGAEDVRVCSTVHTLLTPYLCRRLHTSAPHEVTQQALAALYGPHDTRGAEDVRVCSTLHTLLTPYLCRRLHTSAPHELLKTLTSNWRTPYLVWDNSVRAELSAALETAGLTGDVTGLAYSAHEGLLPVGHVYLRIYNQRPDEPIENPQQFVLDLLQFISEQTAADLSAERVEHITMALTALSNCIIKNPGVEIQCIGQFGLLFGLLSARAHSGVQQAALAAVLAAAGNRAVLEDIAATHVLGNNPCGVVIRS</sequence>
<organism evidence="1 2">
    <name type="scientific">Plutella xylostella</name>
    <name type="common">Diamondback moth</name>
    <name type="synonym">Plutella maculipennis</name>
    <dbReference type="NCBI Taxonomy" id="51655"/>
    <lineage>
        <taxon>Eukaryota</taxon>
        <taxon>Metazoa</taxon>
        <taxon>Ecdysozoa</taxon>
        <taxon>Arthropoda</taxon>
        <taxon>Hexapoda</taxon>
        <taxon>Insecta</taxon>
        <taxon>Pterygota</taxon>
        <taxon>Neoptera</taxon>
        <taxon>Endopterygota</taxon>
        <taxon>Lepidoptera</taxon>
        <taxon>Glossata</taxon>
        <taxon>Ditrysia</taxon>
        <taxon>Yponomeutoidea</taxon>
        <taxon>Plutellidae</taxon>
        <taxon>Plutella</taxon>
    </lineage>
</organism>
<name>A0ABQ7Q8V7_PLUXY</name>
<accession>A0ABQ7Q8V7</accession>
<reference evidence="1 2" key="1">
    <citation type="submission" date="2021-06" db="EMBL/GenBank/DDBJ databases">
        <title>A haploid diamondback moth (Plutella xylostella L.) genome assembly resolves 31 chromosomes and identifies a diamide resistance mutation.</title>
        <authorList>
            <person name="Ward C.M."/>
            <person name="Perry K.D."/>
            <person name="Baker G."/>
            <person name="Powis K."/>
            <person name="Heckel D.G."/>
            <person name="Baxter S.W."/>
        </authorList>
    </citation>
    <scope>NUCLEOTIDE SEQUENCE [LARGE SCALE GENOMIC DNA]</scope>
    <source>
        <strain evidence="1 2">LV</strain>
        <tissue evidence="1">Single pupa</tissue>
    </source>
</reference>
<dbReference type="InterPro" id="IPR011989">
    <property type="entry name" value="ARM-like"/>
</dbReference>
<comment type="caution">
    <text evidence="1">The sequence shown here is derived from an EMBL/GenBank/DDBJ whole genome shotgun (WGS) entry which is preliminary data.</text>
</comment>
<keyword evidence="2" id="KW-1185">Reference proteome</keyword>
<dbReference type="PANTHER" id="PTHR36983:SF2">
    <property type="entry name" value="DNAJ HOMOLOG SUBFAMILY C MEMBER 13"/>
    <property type="match status" value="1"/>
</dbReference>
<gene>
    <name evidence="1" type="ORF">JYU34_014652</name>
</gene>
<dbReference type="InterPro" id="IPR044978">
    <property type="entry name" value="GRV2/DNAJC13"/>
</dbReference>
<evidence type="ECO:0000313" key="2">
    <source>
        <dbReference type="Proteomes" id="UP000823941"/>
    </source>
</evidence>
<proteinExistence type="predicted"/>
<dbReference type="Proteomes" id="UP000823941">
    <property type="component" value="Chromosome 19"/>
</dbReference>